<evidence type="ECO:0000256" key="1">
    <source>
        <dbReference type="PROSITE-ProRule" id="PRU00473"/>
    </source>
</evidence>
<sequence length="297" mass="30537">MAGTLKAWVRGHMGRYVPTAVRRMALGCALGAATIPWLAEAPAVAQEAASPAAPPGIPARKPALPDTAAGSRPVPPAASATRPLPVPPSPGLGGTPPVAAGRAAPPPPGLDVGVPPDIAAAPVPPSPSELPRAEPRADVQFDTPVPPAVPGEPRRITSMPDLPDPRVRSDTAQPAPEVAATPPAPSGPPAEVPDGTEFRFVYPDPAADALSARDTALLDGVAARLRRDEVIRLQVTAYASGTPETEREARRLSLDRALAVRSHLIGQGVRSTRIDVRALGTHALDGPADRVDLLLVN</sequence>
<proteinExistence type="predicted"/>
<dbReference type="Pfam" id="PF00691">
    <property type="entry name" value="OmpA"/>
    <property type="match status" value="1"/>
</dbReference>
<feature type="compositionally biased region" description="Pro residues" evidence="2">
    <location>
        <begin position="182"/>
        <end position="191"/>
    </location>
</feature>
<evidence type="ECO:0000313" key="4">
    <source>
        <dbReference type="EMBL" id="QQP91007.1"/>
    </source>
</evidence>
<keyword evidence="1" id="KW-0472">Membrane</keyword>
<feature type="compositionally biased region" description="Low complexity" evidence="2">
    <location>
        <begin position="172"/>
        <end position="181"/>
    </location>
</feature>
<dbReference type="EMBL" id="CP067420">
    <property type="protein sequence ID" value="QQP91007.1"/>
    <property type="molecule type" value="Genomic_DNA"/>
</dbReference>
<evidence type="ECO:0000313" key="5">
    <source>
        <dbReference type="Proteomes" id="UP000595197"/>
    </source>
</evidence>
<evidence type="ECO:0000256" key="2">
    <source>
        <dbReference type="SAM" id="MobiDB-lite"/>
    </source>
</evidence>
<dbReference type="InterPro" id="IPR006665">
    <property type="entry name" value="OmpA-like"/>
</dbReference>
<accession>A0ABX7BF08</accession>
<dbReference type="InterPro" id="IPR036737">
    <property type="entry name" value="OmpA-like_sf"/>
</dbReference>
<keyword evidence="5" id="KW-1185">Reference proteome</keyword>
<gene>
    <name evidence="4" type="ORF">IGS68_07250</name>
</gene>
<feature type="region of interest" description="Disordered" evidence="2">
    <location>
        <begin position="50"/>
        <end position="196"/>
    </location>
</feature>
<dbReference type="Proteomes" id="UP000595197">
    <property type="component" value="Chromosome"/>
</dbReference>
<organism evidence="4 5">
    <name type="scientific">Skermanella cutis</name>
    <dbReference type="NCBI Taxonomy" id="2775420"/>
    <lineage>
        <taxon>Bacteria</taxon>
        <taxon>Pseudomonadati</taxon>
        <taxon>Pseudomonadota</taxon>
        <taxon>Alphaproteobacteria</taxon>
        <taxon>Rhodospirillales</taxon>
        <taxon>Azospirillaceae</taxon>
        <taxon>Skermanella</taxon>
    </lineage>
</organism>
<dbReference type="PROSITE" id="PS51123">
    <property type="entry name" value="OMPA_2"/>
    <property type="match status" value="1"/>
</dbReference>
<dbReference type="RefSeq" id="WP_201078482.1">
    <property type="nucleotide sequence ID" value="NZ_CP067420.1"/>
</dbReference>
<feature type="compositionally biased region" description="Low complexity" evidence="2">
    <location>
        <begin position="110"/>
        <end position="121"/>
    </location>
</feature>
<name>A0ABX7BF08_9PROT</name>
<dbReference type="SUPFAM" id="SSF103088">
    <property type="entry name" value="OmpA-like"/>
    <property type="match status" value="1"/>
</dbReference>
<feature type="domain" description="OmpA-like" evidence="3">
    <location>
        <begin position="190"/>
        <end position="297"/>
    </location>
</feature>
<evidence type="ECO:0000259" key="3">
    <source>
        <dbReference type="PROSITE" id="PS51123"/>
    </source>
</evidence>
<protein>
    <recommendedName>
        <fullName evidence="3">OmpA-like domain-containing protein</fullName>
    </recommendedName>
</protein>
<dbReference type="Gene3D" id="3.30.1330.60">
    <property type="entry name" value="OmpA-like domain"/>
    <property type="match status" value="1"/>
</dbReference>
<reference evidence="4" key="1">
    <citation type="submission" date="2021-02" db="EMBL/GenBank/DDBJ databases">
        <title>Skermanella TT6 skin isolate.</title>
        <authorList>
            <person name="Lee K."/>
            <person name="Ganzorig M."/>
        </authorList>
    </citation>
    <scope>NUCLEOTIDE SEQUENCE</scope>
    <source>
        <strain evidence="4">TT6</strain>
    </source>
</reference>